<dbReference type="Pfam" id="PF02668">
    <property type="entry name" value="TauD"/>
    <property type="match status" value="1"/>
</dbReference>
<dbReference type="InterPro" id="IPR003819">
    <property type="entry name" value="TauD/TfdA-like"/>
</dbReference>
<organism evidence="4 5">
    <name type="scientific">Legionella shakespearei DSM 23087</name>
    <dbReference type="NCBI Taxonomy" id="1122169"/>
    <lineage>
        <taxon>Bacteria</taxon>
        <taxon>Pseudomonadati</taxon>
        <taxon>Pseudomonadota</taxon>
        <taxon>Gammaproteobacteria</taxon>
        <taxon>Legionellales</taxon>
        <taxon>Legionellaceae</taxon>
        <taxon>Legionella</taxon>
    </lineage>
</organism>
<protein>
    <submittedName>
        <fullName evidence="4">Pyoverdine biosynthesis protein PvcB</fullName>
    </submittedName>
</protein>
<evidence type="ECO:0000256" key="1">
    <source>
        <dbReference type="ARBA" id="ARBA00001954"/>
    </source>
</evidence>
<evidence type="ECO:0000256" key="2">
    <source>
        <dbReference type="ARBA" id="ARBA00023002"/>
    </source>
</evidence>
<dbReference type="RefSeq" id="WP_018577674.1">
    <property type="nucleotide sequence ID" value="NZ_KB892405.1"/>
</dbReference>
<reference evidence="4 5" key="1">
    <citation type="submission" date="2015-11" db="EMBL/GenBank/DDBJ databases">
        <title>Genomic analysis of 38 Legionella species identifies large and diverse effector repertoires.</title>
        <authorList>
            <person name="Burstein D."/>
            <person name="Amaro F."/>
            <person name="Zusman T."/>
            <person name="Lifshitz Z."/>
            <person name="Cohen O."/>
            <person name="Gilbert J.A."/>
            <person name="Pupko T."/>
            <person name="Shuman H.A."/>
            <person name="Segal G."/>
        </authorList>
    </citation>
    <scope>NUCLEOTIDE SEQUENCE [LARGE SCALE GENOMIC DNA]</scope>
    <source>
        <strain evidence="4 5">ATCC 49655</strain>
    </source>
</reference>
<dbReference type="EMBL" id="LNYW01000007">
    <property type="protein sequence ID" value="KTD66058.1"/>
    <property type="molecule type" value="Genomic_DNA"/>
</dbReference>
<dbReference type="eggNOG" id="COG2175">
    <property type="taxonomic scope" value="Bacteria"/>
</dbReference>
<evidence type="ECO:0000259" key="3">
    <source>
        <dbReference type="Pfam" id="PF02668"/>
    </source>
</evidence>
<name>A0A0W0ZAS2_9GAMM</name>
<keyword evidence="5" id="KW-1185">Reference proteome</keyword>
<dbReference type="InterPro" id="IPR042098">
    <property type="entry name" value="TauD-like_sf"/>
</dbReference>
<dbReference type="PANTHER" id="PTHR10696">
    <property type="entry name" value="GAMMA-BUTYROBETAINE HYDROXYLASE-RELATED"/>
    <property type="match status" value="1"/>
</dbReference>
<dbReference type="Proteomes" id="UP000054600">
    <property type="component" value="Unassembled WGS sequence"/>
</dbReference>
<dbReference type="InterPro" id="IPR050411">
    <property type="entry name" value="AlphaKG_dependent_hydroxylases"/>
</dbReference>
<dbReference type="OrthoDB" id="581608at2"/>
<comment type="caution">
    <text evidence="4">The sequence shown here is derived from an EMBL/GenBank/DDBJ whole genome shotgun (WGS) entry which is preliminary data.</text>
</comment>
<dbReference type="GO" id="GO:0016706">
    <property type="term" value="F:2-oxoglutarate-dependent dioxygenase activity"/>
    <property type="evidence" value="ECO:0007669"/>
    <property type="project" value="UniProtKB-ARBA"/>
</dbReference>
<dbReference type="AlphaFoldDB" id="A0A0W0ZAS2"/>
<dbReference type="SUPFAM" id="SSF51197">
    <property type="entry name" value="Clavaminate synthase-like"/>
    <property type="match status" value="1"/>
</dbReference>
<accession>A0A0W0ZAS2</accession>
<gene>
    <name evidence="4" type="primary">pvcB</name>
    <name evidence="4" type="ORF">Lsha_0134</name>
</gene>
<dbReference type="Gene3D" id="3.60.130.10">
    <property type="entry name" value="Clavaminate synthase-like"/>
    <property type="match status" value="1"/>
</dbReference>
<dbReference type="PANTHER" id="PTHR10696:SF53">
    <property type="entry name" value="TYROSINE ISONITRILE DESATURASE"/>
    <property type="match status" value="1"/>
</dbReference>
<dbReference type="PATRIC" id="fig|1122169.6.peg.148"/>
<dbReference type="STRING" id="1122169.Lsha_0134"/>
<sequence>MTYKITHMKPFGMLIEPVSHAIHINDLDMEELRQLFWQEQLLLLRGFATFQNADGFADYCERWGEISIWPFGKVLELIEQEHPEDHIFDNNYVPLHWDGMYRPQVPEYQIFHCVKAPLAGQGGRTTFSNTVLALNQAAAEEKDLWNKVTGIYQRKMEFYNSKTVSPIITRHPRKDMQVIRYNEPPSQDKGHFLNPPDLEFTGISHEESARFHASLQDALYAPDTFYAHEWQTGDVVIADNFSLLHGREGFTSKSPRHIQRVHVLSNPPFDNPGLESYQ</sequence>
<evidence type="ECO:0000313" key="4">
    <source>
        <dbReference type="EMBL" id="KTD66058.1"/>
    </source>
</evidence>
<keyword evidence="2" id="KW-0560">Oxidoreductase</keyword>
<proteinExistence type="predicted"/>
<comment type="cofactor">
    <cofactor evidence="1">
        <name>Fe(2+)</name>
        <dbReference type="ChEBI" id="CHEBI:29033"/>
    </cofactor>
</comment>
<evidence type="ECO:0000313" key="5">
    <source>
        <dbReference type="Proteomes" id="UP000054600"/>
    </source>
</evidence>
<feature type="domain" description="TauD/TfdA-like" evidence="3">
    <location>
        <begin position="25"/>
        <end position="261"/>
    </location>
</feature>